<feature type="domain" description="EamA" evidence="2">
    <location>
        <begin position="10"/>
        <end position="142"/>
    </location>
</feature>
<keyword evidence="4" id="KW-1185">Reference proteome</keyword>
<feature type="transmembrane region" description="Helical" evidence="1">
    <location>
        <begin position="127"/>
        <end position="145"/>
    </location>
</feature>
<accession>A0A1V3A0M0</accession>
<dbReference type="Pfam" id="PF00892">
    <property type="entry name" value="EamA"/>
    <property type="match status" value="1"/>
</dbReference>
<organism evidence="3 4">
    <name type="scientific">Thioalkalivibrio halophilus</name>
    <dbReference type="NCBI Taxonomy" id="252474"/>
    <lineage>
        <taxon>Bacteria</taxon>
        <taxon>Pseudomonadati</taxon>
        <taxon>Pseudomonadota</taxon>
        <taxon>Gammaproteobacteria</taxon>
        <taxon>Chromatiales</taxon>
        <taxon>Ectothiorhodospiraceae</taxon>
        <taxon>Thioalkalivibrio</taxon>
    </lineage>
</organism>
<comment type="caution">
    <text evidence="3">The sequence shown here is derived from an EMBL/GenBank/DDBJ whole genome shotgun (WGS) entry which is preliminary data.</text>
</comment>
<dbReference type="RefSeq" id="WP_018946061.1">
    <property type="nucleotide sequence ID" value="NZ_MUZR01000008.1"/>
</dbReference>
<gene>
    <name evidence="3" type="ORF">B1A74_03425</name>
</gene>
<dbReference type="AlphaFoldDB" id="A0A1V3A0M0"/>
<dbReference type="EMBL" id="MUZR01000008">
    <property type="protein sequence ID" value="OOC10892.1"/>
    <property type="molecule type" value="Genomic_DNA"/>
</dbReference>
<feature type="transmembrane region" description="Helical" evidence="1">
    <location>
        <begin position="39"/>
        <end position="58"/>
    </location>
</feature>
<feature type="transmembrane region" description="Helical" evidence="1">
    <location>
        <begin position="238"/>
        <end position="257"/>
    </location>
</feature>
<feature type="transmembrane region" description="Helical" evidence="1">
    <location>
        <begin position="100"/>
        <end position="120"/>
    </location>
</feature>
<evidence type="ECO:0000313" key="3">
    <source>
        <dbReference type="EMBL" id="OOC10892.1"/>
    </source>
</evidence>
<keyword evidence="1" id="KW-0812">Transmembrane</keyword>
<feature type="transmembrane region" description="Helical" evidence="1">
    <location>
        <begin position="180"/>
        <end position="202"/>
    </location>
</feature>
<dbReference type="STRING" id="252474.B1A74_03425"/>
<proteinExistence type="predicted"/>
<dbReference type="SUPFAM" id="SSF103481">
    <property type="entry name" value="Multidrug resistance efflux transporter EmrE"/>
    <property type="match status" value="2"/>
</dbReference>
<feature type="transmembrane region" description="Helical" evidence="1">
    <location>
        <begin position="263"/>
        <end position="284"/>
    </location>
</feature>
<dbReference type="GO" id="GO:0016020">
    <property type="term" value="C:membrane"/>
    <property type="evidence" value="ECO:0007669"/>
    <property type="project" value="InterPro"/>
</dbReference>
<dbReference type="InterPro" id="IPR037185">
    <property type="entry name" value="EmrE-like"/>
</dbReference>
<evidence type="ECO:0000313" key="4">
    <source>
        <dbReference type="Proteomes" id="UP000189177"/>
    </source>
</evidence>
<evidence type="ECO:0000256" key="1">
    <source>
        <dbReference type="SAM" id="Phobius"/>
    </source>
</evidence>
<keyword evidence="1" id="KW-1133">Transmembrane helix</keyword>
<dbReference type="Proteomes" id="UP000189177">
    <property type="component" value="Unassembled WGS sequence"/>
</dbReference>
<dbReference type="PANTHER" id="PTHR22911:SF135">
    <property type="entry name" value="BLR4310 PROTEIN"/>
    <property type="match status" value="1"/>
</dbReference>
<dbReference type="InterPro" id="IPR000620">
    <property type="entry name" value="EamA_dom"/>
</dbReference>
<dbReference type="OrthoDB" id="5192439at2"/>
<dbReference type="PANTHER" id="PTHR22911">
    <property type="entry name" value="ACYL-MALONYL CONDENSING ENZYME-RELATED"/>
    <property type="match status" value="1"/>
</dbReference>
<evidence type="ECO:0000259" key="2">
    <source>
        <dbReference type="Pfam" id="PF00892"/>
    </source>
</evidence>
<sequence>MIRNLSPHATGALFAFIGVMAISFDGLLVRLADASAPDILFWRGLFMAITLTVVLRLMNGRWTWACMQRGGMDAWWTATGFAATNYLFVLAVLHTTVANAVVILAASPLFAALFSGLILHEWIPLRTWVAILLSLAGIVGVFAGSLETGGWLGDLFALGAAMVVGLKLTLLRRSPQIDRLAVIATGGLLGAVIALFFAAPLAVSATSLATLLLMGAVQLPLALVMIALATRHLPAGEVALFLVLEAVFGTLWVWLFLAEAPPLMTLVAGTAVLVTLALHALASWRDDEAR</sequence>
<name>A0A1V3A0M0_9GAMM</name>
<protein>
    <submittedName>
        <fullName evidence="3">EamA family transporter</fullName>
    </submittedName>
</protein>
<keyword evidence="1" id="KW-0472">Membrane</keyword>
<feature type="transmembrane region" description="Helical" evidence="1">
    <location>
        <begin position="74"/>
        <end position="94"/>
    </location>
</feature>
<feature type="transmembrane region" description="Helical" evidence="1">
    <location>
        <begin position="151"/>
        <end position="168"/>
    </location>
</feature>
<feature type="transmembrane region" description="Helical" evidence="1">
    <location>
        <begin position="208"/>
        <end position="229"/>
    </location>
</feature>
<reference evidence="3 4" key="1">
    <citation type="submission" date="2017-02" db="EMBL/GenBank/DDBJ databases">
        <title>Genomic diversity within the haloalkaliphilic genus Thioalkalivibrio.</title>
        <authorList>
            <person name="Ahn A.-C."/>
            <person name="Meier-Kolthoff J."/>
            <person name="Overmars L."/>
            <person name="Richter M."/>
            <person name="Woyke T."/>
            <person name="Sorokin D.Y."/>
            <person name="Muyzer G."/>
        </authorList>
    </citation>
    <scope>NUCLEOTIDE SEQUENCE [LARGE SCALE GENOMIC DNA]</scope>
    <source>
        <strain evidence="3 4">HL17</strain>
    </source>
</reference>
<feature type="transmembrane region" description="Helical" evidence="1">
    <location>
        <begin position="12"/>
        <end position="33"/>
    </location>
</feature>